<dbReference type="EMBL" id="DF952380">
    <property type="protein sequence ID" value="GAN45219.1"/>
    <property type="molecule type" value="Genomic_DNA"/>
</dbReference>
<dbReference type="InterPro" id="IPR036942">
    <property type="entry name" value="Beta-barrel_TonB_sf"/>
</dbReference>
<organism evidence="7">
    <name type="scientific">Mizugakiibacter sediminis</name>
    <dbReference type="NCBI Taxonomy" id="1475481"/>
    <lineage>
        <taxon>Bacteria</taxon>
        <taxon>Pseudomonadati</taxon>
        <taxon>Pseudomonadota</taxon>
        <taxon>Gammaproteobacteria</taxon>
        <taxon>Lysobacterales</taxon>
        <taxon>Rhodanobacteraceae</taxon>
        <taxon>Mizugakiibacter</taxon>
    </lineage>
</organism>
<dbReference type="SUPFAM" id="SSF49464">
    <property type="entry name" value="Carboxypeptidase regulatory domain-like"/>
    <property type="match status" value="1"/>
</dbReference>
<evidence type="ECO:0000256" key="3">
    <source>
        <dbReference type="ARBA" id="ARBA00023237"/>
    </source>
</evidence>
<dbReference type="RefSeq" id="WP_062536872.1">
    <property type="nucleotide sequence ID" value="NZ_DF970197.1"/>
</dbReference>
<evidence type="ECO:0000313" key="7">
    <source>
        <dbReference type="EMBL" id="GAP66314.1"/>
    </source>
</evidence>
<feature type="chain" id="PRO_5007415036" evidence="4">
    <location>
        <begin position="26"/>
        <end position="1064"/>
    </location>
</feature>
<evidence type="ECO:0000259" key="5">
    <source>
        <dbReference type="Pfam" id="PF25183"/>
    </source>
</evidence>
<dbReference type="AlphaFoldDB" id="A0A0K8QN56"/>
<sequence>MEKRIRVSLLPFAIASLLAMSSALAQNTAASMSGRVVDANGQPVAGATVQIVHVPSGTTKIVITDAEGRYNAPGLRVGGPFDVTVTKAGMQKSERDDVYLKLAEDTSINMTLGVAAQELQGVQVRGTALAQVFQPDNKGLGTNISQRELKVLPNPGRSIQDIARMDPNITVTNKSRGEFSALGQNSRYNNITIDAVPTNDSFGLEANGLPSLNQPISLDAIDEYNISTANYDVTAKRAVGANVNIVTKSGTNDFHGSVYYVYKNANDMIGKDQDGNKFNGYRKQDTKGFTLGGPIVKDKLFFFVNYEESKQVSPGPTRGPLATGRLTQAELDQIISIAKGYGMTPGDLSASSVDQDEKKYLAKLDWNVADGHRMSLRWNRSKSTQPIIQANNDTTLNLSSFWYNQFRDLKSTVLNSYDDWTDSFSTEASVSYGTYFATPTVLAKQPQVTINTASGARINLGEEQFRHYNILKVDTTTAFFAGTWFLGDHTVKAGFDYQKDKFFNLFGRTEFGAYNFGSIADFQSGDYSSFNLYKPNPAFCGSTADINCIAADWTLQQWGFFAQDTWQIGNLSLQYGLRYDLPVVNKAPLSNPAVRQAFGVPNNGTIDGNGVIEPRLSWNWAFDTERLTQLRGGIGLSEGVTPGVWLSNPYTNNGLTINTYFDSTGCGAFNPNAFSQTPPPCSAPGGQQAVDIVDPNFKLPTVLKFSLGFDRELPWWGTVFSADWAHLDVQDGIYYQYLNLGAPNGTLPDGRNNYWSSTNPSNFTNPNKPKAKQRVNANPAFSTVSYLTNTNLGKADYVTLQLQKPFSDTWFGNVAFVWGRSTEVNPGTSSQATSNFSSRATYNPNEEKAARSNYDIRNRIIASLTWQHRFFGDYTTSVSAFLDSHSGQPYSWVYGNDSNGDGITNNDLVYIPRPGEVEFAPGTSQKVIDQFYAYIQSQSYLKDHQGQVAQRNGADSPWVHQLDLSFRQEVPGLFKGNKGEIRFDIFNFTNMLNKKWGNIYAPIFASQGGYSRDLANFAGVDPATGKYVYSLPTVNGNYAPEQLNRDDTNAVSRWSVQVTLRYTF</sequence>
<dbReference type="Gene3D" id="2.40.170.20">
    <property type="entry name" value="TonB-dependent receptor, beta-barrel domain"/>
    <property type="match status" value="1"/>
</dbReference>
<dbReference type="STRING" id="1475481.GCA_000953855_01648"/>
<dbReference type="OrthoDB" id="9768147at2"/>
<dbReference type="SUPFAM" id="SSF56935">
    <property type="entry name" value="Porins"/>
    <property type="match status" value="1"/>
</dbReference>
<dbReference type="EMBL" id="DF970197">
    <property type="protein sequence ID" value="GAP66314.1"/>
    <property type="molecule type" value="Genomic_DNA"/>
</dbReference>
<reference evidence="7" key="2">
    <citation type="submission" date="2015-08" db="EMBL/GenBank/DDBJ databases">
        <title>Complete DNA Sequence of Pseudomonas syringae pv. actinidiae, the Causal Agent of Kiwifruit Canker Disease.</title>
        <authorList>
            <person name="Rikkerink E.H.A."/>
            <person name="Fineran P.C."/>
        </authorList>
    </citation>
    <scope>NUCLEOTIDE SEQUENCE</scope>
    <source>
        <strain evidence="7">SkMP5</strain>
    </source>
</reference>
<keyword evidence="3" id="KW-0998">Cell outer membrane</keyword>
<comment type="subcellular location">
    <subcellularLocation>
        <location evidence="1">Cell outer membrane</location>
    </subcellularLocation>
</comment>
<feature type="domain" description="TonB-dependent transporter Oar-like beta-barrel" evidence="5">
    <location>
        <begin position="352"/>
        <end position="993"/>
    </location>
</feature>
<evidence type="ECO:0000313" key="8">
    <source>
        <dbReference type="Proteomes" id="UP000253740"/>
    </source>
</evidence>
<dbReference type="GO" id="GO:0009279">
    <property type="term" value="C:cell outer membrane"/>
    <property type="evidence" value="ECO:0007669"/>
    <property type="project" value="UniProtKB-SubCell"/>
</dbReference>
<dbReference type="Pfam" id="PF25183">
    <property type="entry name" value="OMP_b-brl_4"/>
    <property type="match status" value="2"/>
</dbReference>
<reference evidence="6" key="1">
    <citation type="submission" date="2015-03" db="EMBL/GenBank/DDBJ databases">
        <title>Draft genome sequence of Mizugakiibacter sediminis skMP5.</title>
        <authorList>
            <person name="Watanabe T."/>
            <person name="Kojima H."/>
            <person name="Fukui M."/>
        </authorList>
    </citation>
    <scope>NUCLEOTIDE SEQUENCE</scope>
    <source>
        <strain evidence="6">SkMP5</strain>
    </source>
</reference>
<protein>
    <submittedName>
        <fullName evidence="6">Oar protein</fullName>
    </submittedName>
    <submittedName>
        <fullName evidence="7">TonB-dependent outer membrane Receptor/Oar-like protein</fullName>
    </submittedName>
</protein>
<evidence type="ECO:0000256" key="1">
    <source>
        <dbReference type="ARBA" id="ARBA00004442"/>
    </source>
</evidence>
<keyword evidence="7" id="KW-0675">Receptor</keyword>
<dbReference type="Gene3D" id="2.60.40.1120">
    <property type="entry name" value="Carboxypeptidase-like, regulatory domain"/>
    <property type="match status" value="1"/>
</dbReference>
<feature type="signal peptide" evidence="4">
    <location>
        <begin position="1"/>
        <end position="25"/>
    </location>
</feature>
<dbReference type="InterPro" id="IPR008969">
    <property type="entry name" value="CarboxyPept-like_regulatory"/>
</dbReference>
<keyword evidence="4" id="KW-0732">Signal</keyword>
<evidence type="ECO:0000313" key="6">
    <source>
        <dbReference type="EMBL" id="GAN45219.1"/>
    </source>
</evidence>
<evidence type="ECO:0000256" key="4">
    <source>
        <dbReference type="SAM" id="SignalP"/>
    </source>
</evidence>
<evidence type="ECO:0000256" key="2">
    <source>
        <dbReference type="ARBA" id="ARBA00023136"/>
    </source>
</evidence>
<proteinExistence type="predicted"/>
<dbReference type="Proteomes" id="UP000253740">
    <property type="component" value="Unassembled WGS sequence"/>
</dbReference>
<gene>
    <name evidence="6" type="ORF">MBSD_1765</name>
    <name evidence="7" type="ORF">MBSD_n1618</name>
</gene>
<keyword evidence="2" id="KW-0472">Membrane</keyword>
<dbReference type="Pfam" id="PF13620">
    <property type="entry name" value="CarboxypepD_reg"/>
    <property type="match status" value="1"/>
</dbReference>
<keyword evidence="8" id="KW-1185">Reference proteome</keyword>
<name>A0A0K8QN56_9GAMM</name>
<dbReference type="HOGENOM" id="CLU_006298_1_0_6"/>
<dbReference type="InterPro" id="IPR057601">
    <property type="entry name" value="Oar-like_b-barrel"/>
</dbReference>
<accession>A0A0K8QN56</accession>
<feature type="domain" description="TonB-dependent transporter Oar-like beta-barrel" evidence="5">
    <location>
        <begin position="246"/>
        <end position="316"/>
    </location>
</feature>